<reference evidence="3" key="1">
    <citation type="submission" date="2017-05" db="EMBL/GenBank/DDBJ databases">
        <authorList>
            <person name="Papadimitriou K."/>
        </authorList>
    </citation>
    <scope>NUCLEOTIDE SEQUENCE [LARGE SCALE GENOMIC DNA]</scope>
    <source>
        <strain evidence="3">ACA-DC 3411</strain>
    </source>
</reference>
<dbReference type="KEGG" id="lzy:LZ3411_2243"/>
<evidence type="ECO:0000256" key="1">
    <source>
        <dbReference type="SAM" id="SignalP"/>
    </source>
</evidence>
<proteinExistence type="predicted"/>
<keyword evidence="1" id="KW-0732">Signal</keyword>
<gene>
    <name evidence="2" type="ORF">LZ3411_2243</name>
</gene>
<dbReference type="AlphaFoldDB" id="A0A1Y6K2H2"/>
<feature type="signal peptide" evidence="1">
    <location>
        <begin position="1"/>
        <end position="27"/>
    </location>
</feature>
<organism evidence="2 3">
    <name type="scientific">Levilactobacillus zymae</name>
    <dbReference type="NCBI Taxonomy" id="267363"/>
    <lineage>
        <taxon>Bacteria</taxon>
        <taxon>Bacillati</taxon>
        <taxon>Bacillota</taxon>
        <taxon>Bacilli</taxon>
        <taxon>Lactobacillales</taxon>
        <taxon>Lactobacillaceae</taxon>
        <taxon>Levilactobacillus</taxon>
    </lineage>
</organism>
<evidence type="ECO:0000313" key="3">
    <source>
        <dbReference type="Proteomes" id="UP000195412"/>
    </source>
</evidence>
<evidence type="ECO:0000313" key="2">
    <source>
        <dbReference type="EMBL" id="SMS15293.1"/>
    </source>
</evidence>
<sequence>MRLSKVIALIVVAVVVSGAFVSTQAFAASNSNPATANHSFSSAYTALVQKQSQALK</sequence>
<dbReference type="EMBL" id="LT854705">
    <property type="protein sequence ID" value="SMS15293.1"/>
    <property type="molecule type" value="Genomic_DNA"/>
</dbReference>
<name>A0A1Y6K2H2_9LACO</name>
<accession>A0A1Y6K2H2</accession>
<dbReference type="Proteomes" id="UP000195412">
    <property type="component" value="Chromosome I"/>
</dbReference>
<feature type="chain" id="PRO_5013323289" evidence="1">
    <location>
        <begin position="28"/>
        <end position="56"/>
    </location>
</feature>
<protein>
    <submittedName>
        <fullName evidence="2">Uncharacterized protein</fullName>
    </submittedName>
</protein>